<sequence>MIPNLLVLGGTTEATALCRALSEAAIPGTISFAGRVERPIRQPLPQRIGGFGGVAGLVQYLRRHRITHIIDATHPFAAQMSRNAVEACAEIAVPLIALTRAPWQAQLGDTWTHVPDINGAVAALDRPPTRVMLAVGRMHLDEFAPNPQHFYLLRLIDQPDSALPFGDHVIVQDRGPFTVENDLALMRSHAINLIVSKNAGGTGAAAKITAARALGLPVIMINRPAIPARAEAYSIPEVMNWLSHAGTDLGV</sequence>
<dbReference type="PANTHER" id="PTHR36925">
    <property type="entry name" value="COBALT-PRECORRIN-6A REDUCTASE"/>
    <property type="match status" value="1"/>
</dbReference>
<reference evidence="4 5" key="1">
    <citation type="submission" date="2013-09" db="EMBL/GenBank/DDBJ databases">
        <title>Genome sequencing of Phaeobacter antarcticus sp. nov. SM1211.</title>
        <authorList>
            <person name="Zhang X.-Y."/>
            <person name="Liu C."/>
            <person name="Chen X.-L."/>
            <person name="Xie B.-B."/>
            <person name="Qin Q.-L."/>
            <person name="Rong J.-C."/>
            <person name="Zhang Y.-Z."/>
        </authorList>
    </citation>
    <scope>NUCLEOTIDE SEQUENCE [LARGE SCALE GENOMIC DNA]</scope>
    <source>
        <strain evidence="4 5">SM1211</strain>
    </source>
</reference>
<dbReference type="OrthoDB" id="5183775at2"/>
<dbReference type="Proteomes" id="UP000231259">
    <property type="component" value="Unassembled WGS sequence"/>
</dbReference>
<name>A0A2G8RIU0_9RHOB</name>
<evidence type="ECO:0008006" key="6">
    <source>
        <dbReference type="Google" id="ProtNLM"/>
    </source>
</evidence>
<evidence type="ECO:0000256" key="3">
    <source>
        <dbReference type="ARBA" id="ARBA00023002"/>
    </source>
</evidence>
<dbReference type="NCBIfam" id="TIGR00715">
    <property type="entry name" value="precor6x_red"/>
    <property type="match status" value="1"/>
</dbReference>
<dbReference type="PROSITE" id="PS51014">
    <property type="entry name" value="COBK_CBIJ"/>
    <property type="match status" value="1"/>
</dbReference>
<dbReference type="GO" id="GO:0016994">
    <property type="term" value="F:precorrin-6A reductase activity"/>
    <property type="evidence" value="ECO:0007669"/>
    <property type="project" value="InterPro"/>
</dbReference>
<dbReference type="InterPro" id="IPR003723">
    <property type="entry name" value="Precorrin-6x_reduct"/>
</dbReference>
<dbReference type="GO" id="GO:0009236">
    <property type="term" value="P:cobalamin biosynthetic process"/>
    <property type="evidence" value="ECO:0007669"/>
    <property type="project" value="UniProtKB-UniPathway"/>
</dbReference>
<keyword evidence="5" id="KW-1185">Reference proteome</keyword>
<proteinExistence type="predicted"/>
<evidence type="ECO:0000256" key="1">
    <source>
        <dbReference type="ARBA" id="ARBA00004953"/>
    </source>
</evidence>
<gene>
    <name evidence="4" type="ORF">P775_04175</name>
</gene>
<dbReference type="PANTHER" id="PTHR36925:SF1">
    <property type="entry name" value="COBALT-PRECORRIN-6A REDUCTASE"/>
    <property type="match status" value="1"/>
</dbReference>
<keyword evidence="3" id="KW-0560">Oxidoreductase</keyword>
<protein>
    <recommendedName>
        <fullName evidence="6">Cobalt-precorrin-6x reductase</fullName>
    </recommendedName>
</protein>
<evidence type="ECO:0000313" key="4">
    <source>
        <dbReference type="EMBL" id="PIL21485.1"/>
    </source>
</evidence>
<dbReference type="Pfam" id="PF02571">
    <property type="entry name" value="CbiJ"/>
    <property type="match status" value="1"/>
</dbReference>
<evidence type="ECO:0000256" key="2">
    <source>
        <dbReference type="ARBA" id="ARBA00022573"/>
    </source>
</evidence>
<evidence type="ECO:0000313" key="5">
    <source>
        <dbReference type="Proteomes" id="UP000231259"/>
    </source>
</evidence>
<organism evidence="4 5">
    <name type="scientific">Puniceibacterium antarcticum</name>
    <dbReference type="NCBI Taxonomy" id="1206336"/>
    <lineage>
        <taxon>Bacteria</taxon>
        <taxon>Pseudomonadati</taxon>
        <taxon>Pseudomonadota</taxon>
        <taxon>Alphaproteobacteria</taxon>
        <taxon>Rhodobacterales</taxon>
        <taxon>Paracoccaceae</taxon>
        <taxon>Puniceibacterium</taxon>
    </lineage>
</organism>
<dbReference type="EMBL" id="AWWI01000036">
    <property type="protein sequence ID" value="PIL21485.1"/>
    <property type="molecule type" value="Genomic_DNA"/>
</dbReference>
<dbReference type="RefSeq" id="WP_099909750.1">
    <property type="nucleotide sequence ID" value="NZ_AWWI01000036.1"/>
</dbReference>
<dbReference type="AlphaFoldDB" id="A0A2G8RIU0"/>
<keyword evidence="2" id="KW-0169">Cobalamin biosynthesis</keyword>
<comment type="pathway">
    <text evidence="1">Cofactor biosynthesis; adenosylcobalamin biosynthesis.</text>
</comment>
<comment type="caution">
    <text evidence="4">The sequence shown here is derived from an EMBL/GenBank/DDBJ whole genome shotgun (WGS) entry which is preliminary data.</text>
</comment>
<dbReference type="NCBIfam" id="NF005968">
    <property type="entry name" value="PRK08057.1-2"/>
    <property type="match status" value="1"/>
</dbReference>
<accession>A0A2G8RIU0</accession>
<dbReference type="UniPathway" id="UPA00148"/>